<feature type="transmembrane region" description="Helical" evidence="7">
    <location>
        <begin position="62"/>
        <end position="79"/>
    </location>
</feature>
<evidence type="ECO:0000256" key="2">
    <source>
        <dbReference type="ARBA" id="ARBA00009298"/>
    </source>
</evidence>
<evidence type="ECO:0000256" key="5">
    <source>
        <dbReference type="ARBA" id="ARBA00022989"/>
    </source>
</evidence>
<evidence type="ECO:0000313" key="10">
    <source>
        <dbReference type="Proteomes" id="UP000249818"/>
    </source>
</evidence>
<dbReference type="InterPro" id="IPR003416">
    <property type="entry name" value="MgtC/SapB/SrpB/YhiD_fam"/>
</dbReference>
<dbReference type="KEGG" id="bana:BARAN1_0683"/>
<evidence type="ECO:0000256" key="4">
    <source>
        <dbReference type="ARBA" id="ARBA00022692"/>
    </source>
</evidence>
<dbReference type="InterPro" id="IPR049177">
    <property type="entry name" value="MgtC_SapB_SrpB_YhiD_N"/>
</dbReference>
<proteinExistence type="inferred from homology"/>
<feature type="domain" description="MgtC/SapB/SrpB/YhiD N-terminal" evidence="8">
    <location>
        <begin position="11"/>
        <end position="131"/>
    </location>
</feature>
<feature type="transmembrane region" description="Helical" evidence="7">
    <location>
        <begin position="6"/>
        <end position="22"/>
    </location>
</feature>
<keyword evidence="6 7" id="KW-0472">Membrane</keyword>
<sequence length="215" mass="22596">MEALELFARILFAALVGAAIGLERELRGRAAGLRTHILVCAGAALVMVLAGELGHPDGPGRALAGIVTGVGFLGAGAIVRTRDIVRGVTTAACIWLVAVLGAAAGQGLYILAAGSAALTLLVLLGLNRVERLVPAHSYHTVTVHAQGTEVQRLDELCRGVFSGARQRVLALDVRLDRSKDFASLTFYVRSRGEVRSAQLSEELLALPGVSRVSWQ</sequence>
<dbReference type="RefSeq" id="WP_122030895.1">
    <property type="nucleotide sequence ID" value="NZ_LS483254.1"/>
</dbReference>
<comment type="subcellular location">
    <subcellularLocation>
        <location evidence="1">Cell membrane</location>
        <topology evidence="1">Multi-pass membrane protein</topology>
    </subcellularLocation>
</comment>
<dbReference type="OrthoDB" id="9811198at2"/>
<dbReference type="Pfam" id="PF02308">
    <property type="entry name" value="MgtC"/>
    <property type="match status" value="1"/>
</dbReference>
<accession>A0A2X3K651</accession>
<name>A0A2X3K651_9BACT</name>
<gene>
    <name evidence="9" type="ORF">BARAN1_0683</name>
</gene>
<keyword evidence="4 7" id="KW-0812">Transmembrane</keyword>
<organism evidence="9 10">
    <name type="scientific">Candidatus Bipolaricaulis anaerobius</name>
    <dbReference type="NCBI Taxonomy" id="2026885"/>
    <lineage>
        <taxon>Bacteria</taxon>
        <taxon>Candidatus Bipolaricaulota</taxon>
        <taxon>Candidatus Bipolaricaulia</taxon>
        <taxon>Candidatus Bipolaricaulales</taxon>
        <taxon>Candidatus Bipolaricaulaceae</taxon>
        <taxon>Candidatus Bipolaricaulis</taxon>
    </lineage>
</organism>
<keyword evidence="5 7" id="KW-1133">Transmembrane helix</keyword>
<protein>
    <recommendedName>
        <fullName evidence="8">MgtC/SapB/SrpB/YhiD N-terminal domain-containing protein</fullName>
    </recommendedName>
</protein>
<dbReference type="AlphaFoldDB" id="A0A2X3K651"/>
<dbReference type="EMBL" id="LS483254">
    <property type="protein sequence ID" value="SQD92707.1"/>
    <property type="molecule type" value="Genomic_DNA"/>
</dbReference>
<evidence type="ECO:0000313" key="9">
    <source>
        <dbReference type="EMBL" id="SQD92707.1"/>
    </source>
</evidence>
<dbReference type="PRINTS" id="PR01837">
    <property type="entry name" value="MGTCSAPBPROT"/>
</dbReference>
<evidence type="ECO:0000256" key="1">
    <source>
        <dbReference type="ARBA" id="ARBA00004651"/>
    </source>
</evidence>
<dbReference type="PANTHER" id="PTHR33778">
    <property type="entry name" value="PROTEIN MGTC"/>
    <property type="match status" value="1"/>
</dbReference>
<dbReference type="PANTHER" id="PTHR33778:SF1">
    <property type="entry name" value="MAGNESIUM TRANSPORTER YHID-RELATED"/>
    <property type="match status" value="1"/>
</dbReference>
<keyword evidence="3" id="KW-1003">Cell membrane</keyword>
<feature type="transmembrane region" description="Helical" evidence="7">
    <location>
        <begin position="31"/>
        <end position="50"/>
    </location>
</feature>
<evidence type="ECO:0000256" key="7">
    <source>
        <dbReference type="SAM" id="Phobius"/>
    </source>
</evidence>
<reference evidence="10" key="1">
    <citation type="submission" date="2018-05" db="EMBL/GenBank/DDBJ databases">
        <authorList>
            <person name="Hao L."/>
        </authorList>
    </citation>
    <scope>NUCLEOTIDE SEQUENCE [LARGE SCALE GENOMIC DNA]</scope>
</reference>
<comment type="similarity">
    <text evidence="2">Belongs to the MgtC/SapB family.</text>
</comment>
<evidence type="ECO:0000256" key="6">
    <source>
        <dbReference type="ARBA" id="ARBA00023136"/>
    </source>
</evidence>
<dbReference type="GO" id="GO:0005886">
    <property type="term" value="C:plasma membrane"/>
    <property type="evidence" value="ECO:0007669"/>
    <property type="project" value="UniProtKB-SubCell"/>
</dbReference>
<evidence type="ECO:0000259" key="8">
    <source>
        <dbReference type="Pfam" id="PF02308"/>
    </source>
</evidence>
<keyword evidence="10" id="KW-1185">Reference proteome</keyword>
<dbReference type="Proteomes" id="UP000249818">
    <property type="component" value="Chromosome BARAN1"/>
</dbReference>
<evidence type="ECO:0000256" key="3">
    <source>
        <dbReference type="ARBA" id="ARBA00022475"/>
    </source>
</evidence>